<proteinExistence type="predicted"/>
<dbReference type="AlphaFoldDB" id="A0A080ZFC2"/>
<evidence type="ECO:0000313" key="1">
    <source>
        <dbReference type="EMBL" id="ETO65333.1"/>
    </source>
</evidence>
<sequence length="246" mass="28096">MHLACLGGCTRLRQPIDLDFLTHVTHQKFLIAVELSTYSVKETKHLPLREDRRRRASEDHCKNLKKTFNASTSNKIEMNNAGLWPDLMPSNGQTWIGSLYLFRTGNQLQGTGRGTGKLLCGESHIALYAQLGQRVAEAADYLKSLWVVIANLRTNQGWVEGRLKRKTRILGKDNWMLRAVESMNDREFGRIINKYRDDSGAKRLPSKQNGQRCQEKREDEVREAGLRYCENVGRAFFDGEAIELGE</sequence>
<comment type="caution">
    <text evidence="1">The sequence shown here is derived from an EMBL/GenBank/DDBJ whole genome shotgun (WGS) entry which is preliminary data.</text>
</comment>
<dbReference type="EMBL" id="ANJA01003199">
    <property type="protein sequence ID" value="ETO65333.1"/>
    <property type="molecule type" value="Genomic_DNA"/>
</dbReference>
<organism evidence="1 2">
    <name type="scientific">Phytophthora nicotianae P1976</name>
    <dbReference type="NCBI Taxonomy" id="1317066"/>
    <lineage>
        <taxon>Eukaryota</taxon>
        <taxon>Sar</taxon>
        <taxon>Stramenopiles</taxon>
        <taxon>Oomycota</taxon>
        <taxon>Peronosporomycetes</taxon>
        <taxon>Peronosporales</taxon>
        <taxon>Peronosporaceae</taxon>
        <taxon>Phytophthora</taxon>
    </lineage>
</organism>
<gene>
    <name evidence="1" type="ORF">F444_17352</name>
</gene>
<reference evidence="1 2" key="1">
    <citation type="submission" date="2013-11" db="EMBL/GenBank/DDBJ databases">
        <title>The Genome Sequence of Phytophthora parasitica P1976.</title>
        <authorList>
            <consortium name="The Broad Institute Genomics Platform"/>
            <person name="Russ C."/>
            <person name="Tyler B."/>
            <person name="Panabieres F."/>
            <person name="Shan W."/>
            <person name="Tripathy S."/>
            <person name="Grunwald N."/>
            <person name="Machado M."/>
            <person name="Johnson C.S."/>
            <person name="Walker B."/>
            <person name="Young S."/>
            <person name="Zeng Q."/>
            <person name="Gargeya S."/>
            <person name="Fitzgerald M."/>
            <person name="Haas B."/>
            <person name="Abouelleil A."/>
            <person name="Allen A.W."/>
            <person name="Alvarado L."/>
            <person name="Arachchi H.M."/>
            <person name="Berlin A.M."/>
            <person name="Chapman S.B."/>
            <person name="Gainer-Dewar J."/>
            <person name="Goldberg J."/>
            <person name="Griggs A."/>
            <person name="Gujja S."/>
            <person name="Hansen M."/>
            <person name="Howarth C."/>
            <person name="Imamovic A."/>
            <person name="Ireland A."/>
            <person name="Larimer J."/>
            <person name="McCowan C."/>
            <person name="Murphy C."/>
            <person name="Pearson M."/>
            <person name="Poon T.W."/>
            <person name="Priest M."/>
            <person name="Roberts A."/>
            <person name="Saif S."/>
            <person name="Shea T."/>
            <person name="Sisk P."/>
            <person name="Sykes S."/>
            <person name="Wortman J."/>
            <person name="Nusbaum C."/>
            <person name="Birren B."/>
        </authorList>
    </citation>
    <scope>NUCLEOTIDE SEQUENCE [LARGE SCALE GENOMIC DNA]</scope>
    <source>
        <strain evidence="1 2">P1976</strain>
    </source>
</reference>
<accession>A0A080ZFC2</accession>
<dbReference type="Proteomes" id="UP000028582">
    <property type="component" value="Unassembled WGS sequence"/>
</dbReference>
<name>A0A080ZFC2_PHYNI</name>
<protein>
    <submittedName>
        <fullName evidence="1">Uncharacterized protein</fullName>
    </submittedName>
</protein>
<evidence type="ECO:0000313" key="2">
    <source>
        <dbReference type="Proteomes" id="UP000028582"/>
    </source>
</evidence>